<dbReference type="AlphaFoldDB" id="A0A6A5UKJ9"/>
<proteinExistence type="predicted"/>
<name>A0A6A5UKJ9_9PLEO</name>
<feature type="compositionally biased region" description="Acidic residues" evidence="1">
    <location>
        <begin position="347"/>
        <end position="360"/>
    </location>
</feature>
<feature type="region of interest" description="Disordered" evidence="1">
    <location>
        <begin position="1"/>
        <end position="128"/>
    </location>
</feature>
<accession>A0A6A5UKJ9</accession>
<evidence type="ECO:0000313" key="3">
    <source>
        <dbReference type="Proteomes" id="UP000800036"/>
    </source>
</evidence>
<protein>
    <submittedName>
        <fullName evidence="2">Uncharacterized protein</fullName>
    </submittedName>
</protein>
<evidence type="ECO:0000256" key="1">
    <source>
        <dbReference type="SAM" id="MobiDB-lite"/>
    </source>
</evidence>
<dbReference type="Proteomes" id="UP000800036">
    <property type="component" value="Unassembled WGS sequence"/>
</dbReference>
<keyword evidence="3" id="KW-1185">Reference proteome</keyword>
<dbReference type="EMBL" id="ML976761">
    <property type="protein sequence ID" value="KAF1965461.1"/>
    <property type="molecule type" value="Genomic_DNA"/>
</dbReference>
<feature type="compositionally biased region" description="Polar residues" evidence="1">
    <location>
        <begin position="1"/>
        <end position="21"/>
    </location>
</feature>
<evidence type="ECO:0000313" key="2">
    <source>
        <dbReference type="EMBL" id="KAF1965461.1"/>
    </source>
</evidence>
<reference evidence="2" key="1">
    <citation type="journal article" date="2020" name="Stud. Mycol.">
        <title>101 Dothideomycetes genomes: a test case for predicting lifestyles and emergence of pathogens.</title>
        <authorList>
            <person name="Haridas S."/>
            <person name="Albert R."/>
            <person name="Binder M."/>
            <person name="Bloem J."/>
            <person name="Labutti K."/>
            <person name="Salamov A."/>
            <person name="Andreopoulos B."/>
            <person name="Baker S."/>
            <person name="Barry K."/>
            <person name="Bills G."/>
            <person name="Bluhm B."/>
            <person name="Cannon C."/>
            <person name="Castanera R."/>
            <person name="Culley D."/>
            <person name="Daum C."/>
            <person name="Ezra D."/>
            <person name="Gonzalez J."/>
            <person name="Henrissat B."/>
            <person name="Kuo A."/>
            <person name="Liang C."/>
            <person name="Lipzen A."/>
            <person name="Lutzoni F."/>
            <person name="Magnuson J."/>
            <person name="Mondo S."/>
            <person name="Nolan M."/>
            <person name="Ohm R."/>
            <person name="Pangilinan J."/>
            <person name="Park H.-J."/>
            <person name="Ramirez L."/>
            <person name="Alfaro M."/>
            <person name="Sun H."/>
            <person name="Tritt A."/>
            <person name="Yoshinaga Y."/>
            <person name="Zwiers L.-H."/>
            <person name="Turgeon B."/>
            <person name="Goodwin S."/>
            <person name="Spatafora J."/>
            <person name="Crous P."/>
            <person name="Grigoriev I."/>
        </authorList>
    </citation>
    <scope>NUCLEOTIDE SEQUENCE</scope>
    <source>
        <strain evidence="2">CBS 107.79</strain>
    </source>
</reference>
<organism evidence="2 3">
    <name type="scientific">Bimuria novae-zelandiae CBS 107.79</name>
    <dbReference type="NCBI Taxonomy" id="1447943"/>
    <lineage>
        <taxon>Eukaryota</taxon>
        <taxon>Fungi</taxon>
        <taxon>Dikarya</taxon>
        <taxon>Ascomycota</taxon>
        <taxon>Pezizomycotina</taxon>
        <taxon>Dothideomycetes</taxon>
        <taxon>Pleosporomycetidae</taxon>
        <taxon>Pleosporales</taxon>
        <taxon>Massarineae</taxon>
        <taxon>Didymosphaeriaceae</taxon>
        <taxon>Bimuria</taxon>
    </lineage>
</organism>
<dbReference type="OrthoDB" id="3690573at2759"/>
<feature type="region of interest" description="Disordered" evidence="1">
    <location>
        <begin position="335"/>
        <end position="395"/>
    </location>
</feature>
<feature type="compositionally biased region" description="Polar residues" evidence="1">
    <location>
        <begin position="377"/>
        <end position="395"/>
    </location>
</feature>
<sequence length="574" mass="63488">MASSSSFNLHETPNTRQTMTPEHSGPRIDTATASTFGERIENTAPQEKLPPAKLKLKLPKRSQESTSNTFTARKGNRTTKGTKEHDSAPVATREPRKKSNGHRALQPKAANSPALLQPQPTAEDLPMGHAERVLDRSVAKTIYDPTRKSTHLETDTGKFDDPIDVEKLPSLPPPHQFVNRSAYYAPAPLQYRPSRPKILLTPNGAEILSGKVSGHRSHDIYRSYMNRKDAPTPPGFSDSCAMLRAEIAAESGSSTIPLTEMALQSAEMHGYGHVNGLVARQPYATPLQKQGQSQSHDYRTYVRAYHTPVHGYPVYPVLNEEQLRQRAVQFVLDQSRPRARKRRLSDDPDETSCSEYEDANEQVKKKPRVSARVDRPTTPSQPSDEVMVSTPSTGVSEDNIYDRNLKLTELVEHIQLLAGLLMTYPRSADRKGLREDIAMLGIMADKRLESWVLAEDEFDKDTRQRNTSATMRSQNFAESSNGNVGGEMMKKIADIARQAAAEAEKAQKKQQDDKVREYLTASSSIWDTTAGEEDAALDEGIADEGAMQNDRTDSAVEAAMVGGDEGVSLQVAEV</sequence>
<gene>
    <name evidence="2" type="ORF">BU23DRAFT_627425</name>
</gene>